<evidence type="ECO:0000259" key="1">
    <source>
        <dbReference type="Pfam" id="PF01323"/>
    </source>
</evidence>
<dbReference type="InterPro" id="IPR036249">
    <property type="entry name" value="Thioredoxin-like_sf"/>
</dbReference>
<reference evidence="2 3" key="1">
    <citation type="submission" date="2020-08" db="EMBL/GenBank/DDBJ databases">
        <title>Amycolatopsis sp. nov. DR6-1 isolated from Dendrobium heterocarpum.</title>
        <authorList>
            <person name="Tedsree N."/>
            <person name="Kuncharoen N."/>
            <person name="Likhitwitayawuid K."/>
            <person name="Tanasupawat S."/>
        </authorList>
    </citation>
    <scope>NUCLEOTIDE SEQUENCE [LARGE SCALE GENOMIC DNA]</scope>
    <source>
        <strain evidence="2 3">DR6-1</strain>
    </source>
</reference>
<dbReference type="Proteomes" id="UP000526734">
    <property type="component" value="Unassembled WGS sequence"/>
</dbReference>
<gene>
    <name evidence="2" type="ORF">H4281_42340</name>
</gene>
<comment type="caution">
    <text evidence="2">The sequence shown here is derived from an EMBL/GenBank/DDBJ whole genome shotgun (WGS) entry which is preliminary data.</text>
</comment>
<sequence>MKSTVSTARQKAASAREGDFVTTATLRVWADVLCPWRWMGHRRLAQAIAESGVPARIEHRSFLLGPDGPGPGRRRIAETAAVEWGMSPAEWGSRRDRIEQAGRADGLAIRMDTAWALDSRPAHRVLKLAAARGLDETAAWEAMFAAHLRDNLDLADWGVLAEVETGLERDEVLALGDNEEYVAEVLADHEEGQARGISSVPTVVHGDRLLAGARSVGELAEFVRAAAKAVA</sequence>
<evidence type="ECO:0000313" key="2">
    <source>
        <dbReference type="EMBL" id="MBB1159826.1"/>
    </source>
</evidence>
<dbReference type="GO" id="GO:0016491">
    <property type="term" value="F:oxidoreductase activity"/>
    <property type="evidence" value="ECO:0007669"/>
    <property type="project" value="InterPro"/>
</dbReference>
<dbReference type="PANTHER" id="PTHR13887">
    <property type="entry name" value="GLUTATHIONE S-TRANSFERASE KAPPA"/>
    <property type="match status" value="1"/>
</dbReference>
<dbReference type="AlphaFoldDB" id="A0A7W3W6N0"/>
<feature type="domain" description="DSBA-like thioredoxin" evidence="1">
    <location>
        <begin position="25"/>
        <end position="222"/>
    </location>
</feature>
<name>A0A7W3W6N0_9PSEU</name>
<proteinExistence type="predicted"/>
<dbReference type="Gene3D" id="3.40.30.10">
    <property type="entry name" value="Glutaredoxin"/>
    <property type="match status" value="1"/>
</dbReference>
<protein>
    <submittedName>
        <fullName evidence="2">DsbA family protein</fullName>
    </submittedName>
</protein>
<organism evidence="2 3">
    <name type="scientific">Amycolatopsis dendrobii</name>
    <dbReference type="NCBI Taxonomy" id="2760662"/>
    <lineage>
        <taxon>Bacteria</taxon>
        <taxon>Bacillati</taxon>
        <taxon>Actinomycetota</taxon>
        <taxon>Actinomycetes</taxon>
        <taxon>Pseudonocardiales</taxon>
        <taxon>Pseudonocardiaceae</taxon>
        <taxon>Amycolatopsis</taxon>
    </lineage>
</organism>
<dbReference type="EMBL" id="JACGZW010000023">
    <property type="protein sequence ID" value="MBB1159826.1"/>
    <property type="molecule type" value="Genomic_DNA"/>
</dbReference>
<evidence type="ECO:0000313" key="3">
    <source>
        <dbReference type="Proteomes" id="UP000526734"/>
    </source>
</evidence>
<dbReference type="PANTHER" id="PTHR13887:SF41">
    <property type="entry name" value="THIOREDOXIN SUPERFAMILY PROTEIN"/>
    <property type="match status" value="1"/>
</dbReference>
<accession>A0A7W3W6N0</accession>
<keyword evidence="3" id="KW-1185">Reference proteome</keyword>
<dbReference type="SUPFAM" id="SSF52833">
    <property type="entry name" value="Thioredoxin-like"/>
    <property type="match status" value="1"/>
</dbReference>
<dbReference type="Pfam" id="PF01323">
    <property type="entry name" value="DSBA"/>
    <property type="match status" value="1"/>
</dbReference>
<dbReference type="InterPro" id="IPR001853">
    <property type="entry name" value="DSBA-like_thioredoxin_dom"/>
</dbReference>